<comment type="caution">
    <text evidence="1">The sequence shown here is derived from an EMBL/GenBank/DDBJ whole genome shotgun (WGS) entry which is preliminary data.</text>
</comment>
<evidence type="ECO:0000313" key="2">
    <source>
        <dbReference type="Proteomes" id="UP000318567"/>
    </source>
</evidence>
<evidence type="ECO:0000313" key="1">
    <source>
        <dbReference type="EMBL" id="VUS24147.1"/>
    </source>
</evidence>
<accession>A0A9Q9UK27</accession>
<name>A0A9Q9UK27_9ENTR</name>
<dbReference type="Proteomes" id="UP000318567">
    <property type="component" value="Unassembled WGS sequence"/>
</dbReference>
<proteinExistence type="predicted"/>
<sequence length="35" mass="3765">MCPSSLLDAAATCFAASGLNNLLIFNKLIIIQKIR</sequence>
<dbReference type="AlphaFoldDB" id="A0A9Q9UK27"/>
<reference evidence="1 2" key="1">
    <citation type="submission" date="2019-07" db="EMBL/GenBank/DDBJ databases">
        <authorList>
            <person name="Brisse S."/>
            <person name="Rodrigues C."/>
            <person name="Thorpe H."/>
        </authorList>
    </citation>
    <scope>NUCLEOTIDE SEQUENCE [LARGE SCALE GENOMIC DNA]</scope>
    <source>
        <strain evidence="1">SB6410</strain>
    </source>
</reference>
<gene>
    <name evidence="1" type="ORF">SB6410_00689</name>
</gene>
<dbReference type="EMBL" id="CABGGO010000001">
    <property type="protein sequence ID" value="VUS24147.1"/>
    <property type="molecule type" value="Genomic_DNA"/>
</dbReference>
<organism evidence="1 2">
    <name type="scientific">Klebsiella pasteurii</name>
    <dbReference type="NCBI Taxonomy" id="2587529"/>
    <lineage>
        <taxon>Bacteria</taxon>
        <taxon>Pseudomonadati</taxon>
        <taxon>Pseudomonadota</taxon>
        <taxon>Gammaproteobacteria</taxon>
        <taxon>Enterobacterales</taxon>
        <taxon>Enterobacteriaceae</taxon>
        <taxon>Klebsiella/Raoultella group</taxon>
        <taxon>Klebsiella</taxon>
    </lineage>
</organism>
<protein>
    <submittedName>
        <fullName evidence="1">Uncharacterized protein</fullName>
    </submittedName>
</protein>